<dbReference type="InterPro" id="IPR006912">
    <property type="entry name" value="Harbinger_derived_prot"/>
</dbReference>
<dbReference type="AlphaFoldDB" id="A0AAP0RCQ7"/>
<reference evidence="1 2" key="1">
    <citation type="journal article" date="2024" name="Plant J.">
        <title>Genome sequences and population genomics reveal climatic adaptation and genomic divergence between two closely related sweetgum species.</title>
        <authorList>
            <person name="Xu W.Q."/>
            <person name="Ren C.Q."/>
            <person name="Zhang X.Y."/>
            <person name="Comes H.P."/>
            <person name="Liu X.H."/>
            <person name="Li Y.G."/>
            <person name="Kettle C.J."/>
            <person name="Jalonen R."/>
            <person name="Gaisberger H."/>
            <person name="Ma Y.Z."/>
            <person name="Qiu Y.X."/>
        </authorList>
    </citation>
    <scope>NUCLEOTIDE SEQUENCE [LARGE SCALE GENOMIC DNA]</scope>
    <source>
        <strain evidence="1">Hangzhou</strain>
    </source>
</reference>
<dbReference type="Proteomes" id="UP001415857">
    <property type="component" value="Unassembled WGS sequence"/>
</dbReference>
<evidence type="ECO:0008006" key="3">
    <source>
        <dbReference type="Google" id="ProtNLM"/>
    </source>
</evidence>
<dbReference type="Pfam" id="PF04827">
    <property type="entry name" value="Plant_tran"/>
    <property type="match status" value="1"/>
</dbReference>
<gene>
    <name evidence="1" type="ORF">L1049_022616</name>
</gene>
<evidence type="ECO:0000313" key="2">
    <source>
        <dbReference type="Proteomes" id="UP001415857"/>
    </source>
</evidence>
<evidence type="ECO:0000313" key="1">
    <source>
        <dbReference type="EMBL" id="KAK9275352.1"/>
    </source>
</evidence>
<dbReference type="PANTHER" id="PTHR47150">
    <property type="entry name" value="OS12G0169200 PROTEIN"/>
    <property type="match status" value="1"/>
</dbReference>
<organism evidence="1 2">
    <name type="scientific">Liquidambar formosana</name>
    <name type="common">Formosan gum</name>
    <dbReference type="NCBI Taxonomy" id="63359"/>
    <lineage>
        <taxon>Eukaryota</taxon>
        <taxon>Viridiplantae</taxon>
        <taxon>Streptophyta</taxon>
        <taxon>Embryophyta</taxon>
        <taxon>Tracheophyta</taxon>
        <taxon>Spermatophyta</taxon>
        <taxon>Magnoliopsida</taxon>
        <taxon>eudicotyledons</taxon>
        <taxon>Gunneridae</taxon>
        <taxon>Pentapetalae</taxon>
        <taxon>Saxifragales</taxon>
        <taxon>Altingiaceae</taxon>
        <taxon>Liquidambar</taxon>
    </lineage>
</organism>
<keyword evidence="2" id="KW-1185">Reference proteome</keyword>
<protein>
    <recommendedName>
        <fullName evidence="3">Nuclease HARBI1</fullName>
    </recommendedName>
</protein>
<dbReference type="PANTHER" id="PTHR47150:SF7">
    <property type="entry name" value="NUCLEASE"/>
    <property type="match status" value="1"/>
</dbReference>
<dbReference type="EMBL" id="JBBPBK010000011">
    <property type="protein sequence ID" value="KAK9275352.1"/>
    <property type="molecule type" value="Genomic_DNA"/>
</dbReference>
<comment type="caution">
    <text evidence="1">The sequence shown here is derived from an EMBL/GenBank/DDBJ whole genome shotgun (WGS) entry which is preliminary data.</text>
</comment>
<accession>A0AAP0RCQ7</accession>
<proteinExistence type="predicted"/>
<sequence>MGETTAIESLKRFCDAVIALYEGQYLRSPNEHDIARLLPEEEERGFPDHSPLFDTIIYNRMPPVNYVVNRHQHTLGYYLSDGIYPRWATLMQTIAHPTTGKERLFAKKQKAIRKDVERAFSVLQIRWGITQGLARYWKKDDFCNIMKTCIILHKMIIEDERGTDVEIWRPPPNETISIPDYARNPAILAAHISSRLSSIRNRGTNTALRLDLMEHLWT</sequence>
<name>A0AAP0RCQ7_LIQFO</name>